<reference evidence="3" key="1">
    <citation type="submission" date="2013-06" db="EMBL/GenBank/DDBJ databases">
        <authorList>
            <person name="Zhao Q."/>
        </authorList>
    </citation>
    <scope>NUCLEOTIDE SEQUENCE</scope>
    <source>
        <strain evidence="3">cv. W1943</strain>
    </source>
</reference>
<dbReference type="AlphaFoldDB" id="A0A0E0P4Z8"/>
<accession>A0A0E0P4Z8</accession>
<organism evidence="2 3">
    <name type="scientific">Oryza rufipogon</name>
    <name type="common">Brownbeard rice</name>
    <name type="synonym">Asian wild rice</name>
    <dbReference type="NCBI Taxonomy" id="4529"/>
    <lineage>
        <taxon>Eukaryota</taxon>
        <taxon>Viridiplantae</taxon>
        <taxon>Streptophyta</taxon>
        <taxon>Embryophyta</taxon>
        <taxon>Tracheophyta</taxon>
        <taxon>Spermatophyta</taxon>
        <taxon>Magnoliopsida</taxon>
        <taxon>Liliopsida</taxon>
        <taxon>Poales</taxon>
        <taxon>Poaceae</taxon>
        <taxon>BOP clade</taxon>
        <taxon>Oryzoideae</taxon>
        <taxon>Oryzeae</taxon>
        <taxon>Oryzinae</taxon>
        <taxon>Oryza</taxon>
    </lineage>
</organism>
<name>A0A0E0P4Z8_ORYRU</name>
<sequence length="84" mass="9743">MHRGGPGGEDNRLWLCHLLCKFWVLLVFSTLVEAIVLMFERSSARHRYLELDRKEKLHADLGNVLLGTHYLFNVCKSLFVDDQA</sequence>
<dbReference type="Gramene" id="ORUFI04G02070.1">
    <property type="protein sequence ID" value="ORUFI04G02070.1"/>
    <property type="gene ID" value="ORUFI04G02070"/>
</dbReference>
<evidence type="ECO:0000313" key="2">
    <source>
        <dbReference type="EnsemblPlants" id="ORUFI04G02070.1"/>
    </source>
</evidence>
<reference evidence="2" key="2">
    <citation type="submission" date="2015-06" db="UniProtKB">
        <authorList>
            <consortium name="EnsemblPlants"/>
        </authorList>
    </citation>
    <scope>IDENTIFICATION</scope>
</reference>
<evidence type="ECO:0000256" key="1">
    <source>
        <dbReference type="SAM" id="Phobius"/>
    </source>
</evidence>
<proteinExistence type="predicted"/>
<keyword evidence="1" id="KW-0472">Membrane</keyword>
<keyword evidence="3" id="KW-1185">Reference proteome</keyword>
<evidence type="ECO:0000313" key="3">
    <source>
        <dbReference type="Proteomes" id="UP000008022"/>
    </source>
</evidence>
<protein>
    <recommendedName>
        <fullName evidence="4">DUF4220 domain-containing protein</fullName>
    </recommendedName>
</protein>
<feature type="transmembrane region" description="Helical" evidence="1">
    <location>
        <begin position="12"/>
        <end position="39"/>
    </location>
</feature>
<dbReference type="Proteomes" id="UP000008022">
    <property type="component" value="Unassembled WGS sequence"/>
</dbReference>
<dbReference type="HOGENOM" id="CLU_2531434_0_0_1"/>
<evidence type="ECO:0008006" key="4">
    <source>
        <dbReference type="Google" id="ProtNLM"/>
    </source>
</evidence>
<keyword evidence="1" id="KW-0812">Transmembrane</keyword>
<dbReference type="EnsemblPlants" id="ORUFI04G02070.1">
    <property type="protein sequence ID" value="ORUFI04G02070.1"/>
    <property type="gene ID" value="ORUFI04G02070"/>
</dbReference>
<keyword evidence="1" id="KW-1133">Transmembrane helix</keyword>